<evidence type="ECO:0000313" key="2">
    <source>
        <dbReference type="EMBL" id="SVD70225.1"/>
    </source>
</evidence>
<name>A0A382XHY8_9ZZZZ</name>
<feature type="domain" description="Acyl-CoA dehydrogenase/oxidase N-terminal" evidence="1">
    <location>
        <begin position="10"/>
        <end position="65"/>
    </location>
</feature>
<dbReference type="InterPro" id="IPR013786">
    <property type="entry name" value="AcylCoA_DH/ox_N"/>
</dbReference>
<dbReference type="SUPFAM" id="SSF56645">
    <property type="entry name" value="Acyl-CoA dehydrogenase NM domain-like"/>
    <property type="match status" value="1"/>
</dbReference>
<organism evidence="2">
    <name type="scientific">marine metagenome</name>
    <dbReference type="NCBI Taxonomy" id="408172"/>
    <lineage>
        <taxon>unclassified sequences</taxon>
        <taxon>metagenomes</taxon>
        <taxon>ecological metagenomes</taxon>
    </lineage>
</organism>
<dbReference type="GO" id="GO:0016627">
    <property type="term" value="F:oxidoreductase activity, acting on the CH-CH group of donors"/>
    <property type="evidence" value="ECO:0007669"/>
    <property type="project" value="InterPro"/>
</dbReference>
<dbReference type="Pfam" id="PF02771">
    <property type="entry name" value="Acyl-CoA_dh_N"/>
    <property type="match status" value="1"/>
</dbReference>
<reference evidence="2" key="1">
    <citation type="submission" date="2018-05" db="EMBL/GenBank/DDBJ databases">
        <authorList>
            <person name="Lanie J.A."/>
            <person name="Ng W.-L."/>
            <person name="Kazmierczak K.M."/>
            <person name="Andrzejewski T.M."/>
            <person name="Davidsen T.M."/>
            <person name="Wayne K.J."/>
            <person name="Tettelin H."/>
            <person name="Glass J.I."/>
            <person name="Rusch D."/>
            <person name="Podicherti R."/>
            <person name="Tsui H.-C.T."/>
            <person name="Winkler M.E."/>
        </authorList>
    </citation>
    <scope>NUCLEOTIDE SEQUENCE</scope>
</reference>
<proteinExistence type="predicted"/>
<dbReference type="InterPro" id="IPR009100">
    <property type="entry name" value="AcylCoA_DH/oxidase_NM_dom_sf"/>
</dbReference>
<dbReference type="AlphaFoldDB" id="A0A382XHY8"/>
<feature type="non-terminal residue" evidence="2">
    <location>
        <position position="65"/>
    </location>
</feature>
<evidence type="ECO:0000259" key="1">
    <source>
        <dbReference type="Pfam" id="PF02771"/>
    </source>
</evidence>
<gene>
    <name evidence="2" type="ORF">METZ01_LOCUS423079</name>
</gene>
<dbReference type="GO" id="GO:0050660">
    <property type="term" value="F:flavin adenine dinucleotide binding"/>
    <property type="evidence" value="ECO:0007669"/>
    <property type="project" value="InterPro"/>
</dbReference>
<accession>A0A382XHY8</accession>
<protein>
    <recommendedName>
        <fullName evidence="1">Acyl-CoA dehydrogenase/oxidase N-terminal domain-containing protein</fullName>
    </recommendedName>
</protein>
<dbReference type="InterPro" id="IPR037069">
    <property type="entry name" value="AcylCoA_DH/ox_N_sf"/>
</dbReference>
<dbReference type="EMBL" id="UINC01167617">
    <property type="protein sequence ID" value="SVD70225.1"/>
    <property type="molecule type" value="Genomic_DNA"/>
</dbReference>
<dbReference type="Gene3D" id="1.10.540.10">
    <property type="entry name" value="Acyl-CoA dehydrogenase/oxidase, N-terminal domain"/>
    <property type="match status" value="1"/>
</dbReference>
<sequence>MQLGEPSWMNEEHVIVRDSVQKFIAAEIAPHYEAWEEAGIVPRDIWNKLGEQGLLSPDMPEEYGG</sequence>